<accession>A5TV23</accession>
<proteinExistence type="predicted"/>
<dbReference type="EMBL" id="CM000440">
    <property type="protein sequence ID" value="EDK88748.1"/>
    <property type="molecule type" value="Genomic_DNA"/>
</dbReference>
<dbReference type="HOGENOM" id="CLU_2301764_0_0_0"/>
<keyword evidence="1" id="KW-0472">Membrane</keyword>
<dbReference type="AlphaFoldDB" id="A5TV23"/>
<organism evidence="2">
    <name type="scientific">Fusobacterium polymorphum ATCC 10953</name>
    <dbReference type="NCBI Taxonomy" id="393480"/>
    <lineage>
        <taxon>Bacteria</taxon>
        <taxon>Fusobacteriati</taxon>
        <taxon>Fusobacteriota</taxon>
        <taxon>Fusobacteriia</taxon>
        <taxon>Fusobacteriales</taxon>
        <taxon>Fusobacteriaceae</taxon>
        <taxon>Fusobacterium</taxon>
    </lineage>
</organism>
<evidence type="ECO:0000256" key="1">
    <source>
        <dbReference type="SAM" id="Phobius"/>
    </source>
</evidence>
<reference evidence="2" key="2">
    <citation type="submission" date="2007-05" db="EMBL/GenBank/DDBJ databases">
        <title>Genome sequence of Fusobacterium nucleatum subspecies polymorphum - a genetically tractable Fusobacterium.</title>
        <authorList>
            <person name="Karpathy S.E."/>
            <person name="Xiang Q."/>
            <person name="Gioia J."/>
            <person name="Jiang H."/>
            <person name="Liu Y."/>
            <person name="Petrosino J.F."/>
            <person name="Yerrapragada S."/>
            <person name="Fox G.E."/>
            <person name="Kinder Haake S."/>
            <person name="Weinstock G.M."/>
            <person name="Highlander S.K."/>
        </authorList>
    </citation>
    <scope>NUCLEOTIDE SEQUENCE [LARGE SCALE GENOMIC DNA]</scope>
    <source>
        <strain evidence="2">ATCC 10953</strain>
    </source>
</reference>
<keyword evidence="1" id="KW-1133">Transmembrane helix</keyword>
<evidence type="ECO:0000313" key="2">
    <source>
        <dbReference type="EMBL" id="EDK88748.1"/>
    </source>
</evidence>
<feature type="transmembrane region" description="Helical" evidence="1">
    <location>
        <begin position="12"/>
        <end position="33"/>
    </location>
</feature>
<keyword evidence="1" id="KW-0812">Transmembrane</keyword>
<name>A5TV23_FUSNP</name>
<sequence length="100" mass="11466">MITFAENLLFDLISFQHNLATFILALFLFELLFGFRDSFLCNIASLFKDFCKYFGFSIEISSLVSAKFFIPKSIPTFLFVLSNFSASTSATTIKIYNIFH</sequence>
<gene>
    <name evidence="2" type="ORF">FNP_0950</name>
</gene>
<reference evidence="2" key="1">
    <citation type="submission" date="2006-07" db="EMBL/GenBank/DDBJ databases">
        <authorList>
            <person name="Qin X."/>
            <person name="Weinstock G.M."/>
        </authorList>
    </citation>
    <scope>NUCLEOTIDE SEQUENCE [LARGE SCALE GENOMIC DNA]</scope>
    <source>
        <strain evidence="2">ATCC 10953</strain>
    </source>
</reference>
<protein>
    <submittedName>
        <fullName evidence="2">Uncharacterized protein</fullName>
    </submittedName>
</protein>
<dbReference type="Proteomes" id="UP000001921">
    <property type="component" value="Chromosome"/>
</dbReference>